<protein>
    <recommendedName>
        <fullName evidence="6">NAC domain-containing protein</fullName>
    </recommendedName>
</protein>
<dbReference type="OMA" id="MENQECY"/>
<dbReference type="PANTHER" id="PTHR31989">
    <property type="entry name" value="NAC DOMAIN-CONTAINING PROTEIN 82-RELATED"/>
    <property type="match status" value="1"/>
</dbReference>
<dbReference type="GO" id="GO:0003677">
    <property type="term" value="F:DNA binding"/>
    <property type="evidence" value="ECO:0007669"/>
    <property type="project" value="UniProtKB-KW"/>
</dbReference>
<dbReference type="KEGG" id="nta:107784474"/>
<dbReference type="RefSeq" id="XP_016461097.1">
    <property type="nucleotide sequence ID" value="XM_016605611.1"/>
</dbReference>
<dbReference type="Proteomes" id="UP000790787">
    <property type="component" value="Chromosome 4"/>
</dbReference>
<evidence type="ECO:0000313" key="7">
    <source>
        <dbReference type="Proteomes" id="UP000790787"/>
    </source>
</evidence>
<dbReference type="OrthoDB" id="10303297at2759"/>
<name>A0A1S3ZA51_TOBAC</name>
<evidence type="ECO:0000256" key="3">
    <source>
        <dbReference type="ARBA" id="ARBA00023125"/>
    </source>
</evidence>
<dbReference type="Pfam" id="PF02365">
    <property type="entry name" value="NAM"/>
    <property type="match status" value="1"/>
</dbReference>
<dbReference type="Gene3D" id="2.170.150.80">
    <property type="entry name" value="NAC domain"/>
    <property type="match status" value="1"/>
</dbReference>
<dbReference type="InterPro" id="IPR003441">
    <property type="entry name" value="NAC-dom"/>
</dbReference>
<dbReference type="PROSITE" id="PS51005">
    <property type="entry name" value="NAC"/>
    <property type="match status" value="1"/>
</dbReference>
<reference evidence="7" key="1">
    <citation type="journal article" date="2014" name="Nat. Commun.">
        <title>The tobacco genome sequence and its comparison with those of tomato and potato.</title>
        <authorList>
            <person name="Sierro N."/>
            <person name="Battey J.N."/>
            <person name="Ouadi S."/>
            <person name="Bakaher N."/>
            <person name="Bovet L."/>
            <person name="Willig A."/>
            <person name="Goepfert S."/>
            <person name="Peitsch M.C."/>
            <person name="Ivanov N.V."/>
        </authorList>
    </citation>
    <scope>NUCLEOTIDE SEQUENCE [LARGE SCALE GENOMIC DNA]</scope>
</reference>
<evidence type="ECO:0000256" key="5">
    <source>
        <dbReference type="ARBA" id="ARBA00023242"/>
    </source>
</evidence>
<dbReference type="GO" id="GO:0006355">
    <property type="term" value="P:regulation of DNA-templated transcription"/>
    <property type="evidence" value="ECO:0007669"/>
    <property type="project" value="InterPro"/>
</dbReference>
<accession>A0A1S3ZA51</accession>
<keyword evidence="2" id="KW-0805">Transcription regulation</keyword>
<evidence type="ECO:0000256" key="2">
    <source>
        <dbReference type="ARBA" id="ARBA00023015"/>
    </source>
</evidence>
<organism evidence="7 8">
    <name type="scientific">Nicotiana tabacum</name>
    <name type="common">Common tobacco</name>
    <dbReference type="NCBI Taxonomy" id="4097"/>
    <lineage>
        <taxon>Eukaryota</taxon>
        <taxon>Viridiplantae</taxon>
        <taxon>Streptophyta</taxon>
        <taxon>Embryophyta</taxon>
        <taxon>Tracheophyta</taxon>
        <taxon>Spermatophyta</taxon>
        <taxon>Magnoliopsida</taxon>
        <taxon>eudicotyledons</taxon>
        <taxon>Gunneridae</taxon>
        <taxon>Pentapetalae</taxon>
        <taxon>asterids</taxon>
        <taxon>lamiids</taxon>
        <taxon>Solanales</taxon>
        <taxon>Solanaceae</taxon>
        <taxon>Nicotianoideae</taxon>
        <taxon>Nicotianeae</taxon>
        <taxon>Nicotiana</taxon>
    </lineage>
</organism>
<dbReference type="GeneID" id="107784474"/>
<proteinExistence type="predicted"/>
<keyword evidence="5" id="KW-0539">Nucleus</keyword>
<evidence type="ECO:0000313" key="8">
    <source>
        <dbReference type="RefSeq" id="XP_016461097.1"/>
    </source>
</evidence>
<keyword evidence="4" id="KW-0804">Transcription</keyword>
<sequence>NLRYALSYSHSDKVFCAIFLQSLQERREPMEKNVQFRLSDTNLIMQLLKFLAGKCLPTEGLIGFVDIYSKEPWQLIGDISSKKTHYFLSQLKKKKPTDARFKRTTGNGSWTQQNKGKKILDEDGSLIIGYKRSLSYKHKKDSSLNGRWLMMEYFLADSLLQELKSNEAKEFVICAIMKNPRSEIRGNTDATIVEYKRFIDRVLQEGVHLQTSEPSQQSIMILSKNSPMMSESTSSDVLSMGQLEQNNGMLVQTDSDEFFGILNVQNQECYYQEGDEEEFDWDSFLDFDDHGFVQNDLVY</sequence>
<dbReference type="PaxDb" id="4097-A0A1S3ZA51"/>
<reference evidence="8" key="2">
    <citation type="submission" date="2025-08" db="UniProtKB">
        <authorList>
            <consortium name="RefSeq"/>
        </authorList>
    </citation>
    <scope>IDENTIFICATION</scope>
</reference>
<dbReference type="STRING" id="4097.A0A1S3ZA51"/>
<dbReference type="InterPro" id="IPR036093">
    <property type="entry name" value="NAC_dom_sf"/>
</dbReference>
<evidence type="ECO:0000256" key="1">
    <source>
        <dbReference type="ARBA" id="ARBA00004123"/>
    </source>
</evidence>
<dbReference type="GO" id="GO:0005634">
    <property type="term" value="C:nucleus"/>
    <property type="evidence" value="ECO:0007669"/>
    <property type="project" value="UniProtKB-SubCell"/>
</dbReference>
<evidence type="ECO:0000256" key="4">
    <source>
        <dbReference type="ARBA" id="ARBA00023163"/>
    </source>
</evidence>
<keyword evidence="3" id="KW-0238">DNA-binding</keyword>
<keyword evidence="7" id="KW-1185">Reference proteome</keyword>
<dbReference type="AlphaFoldDB" id="A0A1S3ZA51"/>
<evidence type="ECO:0000259" key="6">
    <source>
        <dbReference type="PROSITE" id="PS51005"/>
    </source>
</evidence>
<dbReference type="SUPFAM" id="SSF101941">
    <property type="entry name" value="NAC domain"/>
    <property type="match status" value="1"/>
</dbReference>
<comment type="subcellular location">
    <subcellularLocation>
        <location evidence="1">Nucleus</location>
    </subcellularLocation>
</comment>
<feature type="non-terminal residue" evidence="8">
    <location>
        <position position="1"/>
    </location>
</feature>
<gene>
    <name evidence="8" type="primary">LOC107784474</name>
</gene>